<dbReference type="InterPro" id="IPR010642">
    <property type="entry name" value="Invasion_prot_B"/>
</dbReference>
<dbReference type="Pfam" id="PF06776">
    <property type="entry name" value="IalB"/>
    <property type="match status" value="1"/>
</dbReference>
<accession>A0A1K2HYZ4</accession>
<evidence type="ECO:0008006" key="4">
    <source>
        <dbReference type="Google" id="ProtNLM"/>
    </source>
</evidence>
<keyword evidence="3" id="KW-1185">Reference proteome</keyword>
<gene>
    <name evidence="2" type="ORF">SAMN02983003_2518</name>
</gene>
<protein>
    <recommendedName>
        <fullName evidence="4">Invasion protein IalB, involved in pathogenesis</fullName>
    </recommendedName>
</protein>
<organism evidence="2 3">
    <name type="scientific">Devosia enhydra</name>
    <dbReference type="NCBI Taxonomy" id="665118"/>
    <lineage>
        <taxon>Bacteria</taxon>
        <taxon>Pseudomonadati</taxon>
        <taxon>Pseudomonadota</taxon>
        <taxon>Alphaproteobacteria</taxon>
        <taxon>Hyphomicrobiales</taxon>
        <taxon>Devosiaceae</taxon>
        <taxon>Devosia</taxon>
    </lineage>
</organism>
<dbReference type="Gene3D" id="2.60.40.1880">
    <property type="entry name" value="Invasion associated locus B (IalB) protein"/>
    <property type="match status" value="1"/>
</dbReference>
<dbReference type="STRING" id="665118.SAMN02983003_2518"/>
<evidence type="ECO:0000256" key="1">
    <source>
        <dbReference type="SAM" id="SignalP"/>
    </source>
</evidence>
<evidence type="ECO:0000313" key="3">
    <source>
        <dbReference type="Proteomes" id="UP000183447"/>
    </source>
</evidence>
<evidence type="ECO:0000313" key="2">
    <source>
        <dbReference type="EMBL" id="SFZ85338.1"/>
    </source>
</evidence>
<sequence>MTTKSIGPAKALFAGLVMLAGVAPAGAQEATNLGTFTNWTVWRAQDSSGTLCYISSQPQSTQPANVRRDPIHFLVVMRKGLGTRNEVQSLLGYPLASEPLPTAEVDGRSYNMLPEGEAAWLASEADESSFVAALKAGSRLVVKGRSQRGTNTADTYSLSGVTAAITEMEKACA</sequence>
<dbReference type="InterPro" id="IPR038696">
    <property type="entry name" value="IalB_sf"/>
</dbReference>
<dbReference type="OrthoDB" id="9806572at2"/>
<name>A0A1K2HYZ4_9HYPH</name>
<feature type="chain" id="PRO_5012882503" description="Invasion protein IalB, involved in pathogenesis" evidence="1">
    <location>
        <begin position="28"/>
        <end position="173"/>
    </location>
</feature>
<keyword evidence="1" id="KW-0732">Signal</keyword>
<dbReference type="AlphaFoldDB" id="A0A1K2HYZ4"/>
<feature type="signal peptide" evidence="1">
    <location>
        <begin position="1"/>
        <end position="27"/>
    </location>
</feature>
<reference evidence="2 3" key="1">
    <citation type="submission" date="2016-11" db="EMBL/GenBank/DDBJ databases">
        <authorList>
            <person name="Jaros S."/>
            <person name="Januszkiewicz K."/>
            <person name="Wedrychowicz H."/>
        </authorList>
    </citation>
    <scope>NUCLEOTIDE SEQUENCE [LARGE SCALE GENOMIC DNA]</scope>
    <source>
        <strain evidence="2 3">ATCC 23634</strain>
    </source>
</reference>
<dbReference type="Proteomes" id="UP000183447">
    <property type="component" value="Unassembled WGS sequence"/>
</dbReference>
<dbReference type="EMBL" id="FPKU01000002">
    <property type="protein sequence ID" value="SFZ85338.1"/>
    <property type="molecule type" value="Genomic_DNA"/>
</dbReference>
<proteinExistence type="predicted"/>
<dbReference type="RefSeq" id="WP_072343459.1">
    <property type="nucleotide sequence ID" value="NZ_FPKU01000002.1"/>
</dbReference>